<accession>A0A6J4MK70</accession>
<dbReference type="Pfam" id="PF01510">
    <property type="entry name" value="Amidase_2"/>
    <property type="match status" value="1"/>
</dbReference>
<dbReference type="EMBL" id="CADCTR010002588">
    <property type="protein sequence ID" value="CAA9361557.1"/>
    <property type="molecule type" value="Genomic_DNA"/>
</dbReference>
<dbReference type="AlphaFoldDB" id="A0A6J4MK70"/>
<dbReference type="PANTHER" id="PTHR11022">
    <property type="entry name" value="PEPTIDOGLYCAN RECOGNITION PROTEIN"/>
    <property type="match status" value="1"/>
</dbReference>
<feature type="domain" description="N-acetylmuramoyl-L-alanine amidase" evidence="3">
    <location>
        <begin position="204"/>
        <end position="380"/>
    </location>
</feature>
<feature type="non-terminal residue" evidence="5">
    <location>
        <position position="1"/>
    </location>
</feature>
<evidence type="ECO:0000259" key="4">
    <source>
        <dbReference type="SMART" id="SM00701"/>
    </source>
</evidence>
<evidence type="ECO:0000313" key="5">
    <source>
        <dbReference type="EMBL" id="CAA9361557.1"/>
    </source>
</evidence>
<dbReference type="GO" id="GO:0008745">
    <property type="term" value="F:N-acetylmuramoyl-L-alanine amidase activity"/>
    <property type="evidence" value="ECO:0007669"/>
    <property type="project" value="InterPro"/>
</dbReference>
<feature type="non-terminal residue" evidence="5">
    <location>
        <position position="564"/>
    </location>
</feature>
<keyword evidence="2" id="KW-0732">Signal</keyword>
<proteinExistence type="inferred from homology"/>
<dbReference type="InterPro" id="IPR015510">
    <property type="entry name" value="PGRP"/>
</dbReference>
<organism evidence="5">
    <name type="scientific">uncultured Chloroflexia bacterium</name>
    <dbReference type="NCBI Taxonomy" id="1672391"/>
    <lineage>
        <taxon>Bacteria</taxon>
        <taxon>Bacillati</taxon>
        <taxon>Chloroflexota</taxon>
        <taxon>Chloroflexia</taxon>
        <taxon>environmental samples</taxon>
    </lineage>
</organism>
<dbReference type="PANTHER" id="PTHR11022:SF41">
    <property type="entry name" value="PEPTIDOGLYCAN-RECOGNITION PROTEIN LC-RELATED"/>
    <property type="match status" value="1"/>
</dbReference>
<feature type="signal peptide" evidence="2">
    <location>
        <begin position="1"/>
        <end position="24"/>
    </location>
</feature>
<evidence type="ECO:0008006" key="6">
    <source>
        <dbReference type="Google" id="ProtNLM"/>
    </source>
</evidence>
<dbReference type="InterPro" id="IPR036505">
    <property type="entry name" value="Amidase/PGRP_sf"/>
</dbReference>
<name>A0A6J4MK70_9CHLR</name>
<sequence>VRLFRIILFAAFAFTLTLLGAVQAQSTEPNLKPSAQTVTGDALSAGRRQGVANTADGVRPSASTGVVETRSTPAPRRFDYMMLRWDARVPEGASVVLEARVSSDGRAWSNWGEIHENHDMGDTLVEPTIAWSNILYTGDSRFWQIRTTLTASARGAVPELREVVVSTVDPRNSRVNADKPSLASPAGNERPSFVSRAAWGGSQVLNNSVGPTWYRANHLVVHHTADANALRSGEREWADRVRAIWSFHTYTRGWGDVGYNWLIDPNGVVYEGRNGSASLDNDSVAFHDTGNKGSMGVVLLGTFGPGVANVPPVVPSNASQNSLVQLLAWKANQRGIDPLGRSFYYGCSISNFCAPYNTGSVVPNIAGHRQVTPGHTSCPGDLAMGVLDSIRSRVRDALNGTPPPPPPDNGDLTIDEREAGFSRSSNSWHDSTCGFGGTTAWTYATDGAVENWGRWRPNIPTTGRYRLYAYRPQGCSDVAGQAITSRAHYRIEHAYGTTSMIRDQNTSSEWIDLGAYQFNAGTSGNVYLDDATGEPYSTRRVIFFDAVRWVWEPEAVPPTATSRP</sequence>
<feature type="chain" id="PRO_5026866934" description="Peptidoglycan recognition protein family domain-containing protein" evidence="2">
    <location>
        <begin position="25"/>
        <end position="564"/>
    </location>
</feature>
<protein>
    <recommendedName>
        <fullName evidence="6">Peptidoglycan recognition protein family domain-containing protein</fullName>
    </recommendedName>
</protein>
<dbReference type="SMART" id="SM00701">
    <property type="entry name" value="PGRP"/>
    <property type="match status" value="1"/>
</dbReference>
<dbReference type="CDD" id="cd06583">
    <property type="entry name" value="PGRP"/>
    <property type="match status" value="1"/>
</dbReference>
<dbReference type="Gene3D" id="3.40.80.10">
    <property type="entry name" value="Peptidoglycan recognition protein-like"/>
    <property type="match status" value="1"/>
</dbReference>
<dbReference type="SMART" id="SM00644">
    <property type="entry name" value="Ami_2"/>
    <property type="match status" value="1"/>
</dbReference>
<dbReference type="GO" id="GO:0009253">
    <property type="term" value="P:peptidoglycan catabolic process"/>
    <property type="evidence" value="ECO:0007669"/>
    <property type="project" value="InterPro"/>
</dbReference>
<feature type="domain" description="Peptidoglycan recognition protein family" evidence="4">
    <location>
        <begin position="191"/>
        <end position="350"/>
    </location>
</feature>
<dbReference type="InterPro" id="IPR002502">
    <property type="entry name" value="Amidase_domain"/>
</dbReference>
<dbReference type="InterPro" id="IPR006619">
    <property type="entry name" value="PGRP_domain_met/bac"/>
</dbReference>
<evidence type="ECO:0000256" key="2">
    <source>
        <dbReference type="SAM" id="SignalP"/>
    </source>
</evidence>
<dbReference type="InterPro" id="IPR033803">
    <property type="entry name" value="CBD-like_Golvesin-Xly"/>
</dbReference>
<dbReference type="GO" id="GO:0008270">
    <property type="term" value="F:zinc ion binding"/>
    <property type="evidence" value="ECO:0007669"/>
    <property type="project" value="InterPro"/>
</dbReference>
<comment type="similarity">
    <text evidence="1">Belongs to the N-acetylmuramoyl-L-alanine amidase 2 family.</text>
</comment>
<gene>
    <name evidence="5" type="ORF">AVDCRST_MAG93-7686</name>
</gene>
<dbReference type="SUPFAM" id="SSF55846">
    <property type="entry name" value="N-acetylmuramoyl-L-alanine amidase-like"/>
    <property type="match status" value="1"/>
</dbReference>
<evidence type="ECO:0000256" key="1">
    <source>
        <dbReference type="ARBA" id="ARBA00007553"/>
    </source>
</evidence>
<dbReference type="Pfam" id="PF25275">
    <property type="entry name" value="Golvesin_C"/>
    <property type="match status" value="1"/>
</dbReference>
<evidence type="ECO:0000259" key="3">
    <source>
        <dbReference type="SMART" id="SM00644"/>
    </source>
</evidence>
<reference evidence="5" key="1">
    <citation type="submission" date="2020-02" db="EMBL/GenBank/DDBJ databases">
        <authorList>
            <person name="Meier V. D."/>
        </authorList>
    </citation>
    <scope>NUCLEOTIDE SEQUENCE</scope>
    <source>
        <strain evidence="5">AVDCRST_MAG93</strain>
    </source>
</reference>